<dbReference type="AlphaFoldDB" id="A0A1M7C0L9"/>
<keyword evidence="2" id="KW-1185">Reference proteome</keyword>
<proteinExistence type="predicted"/>
<reference evidence="2" key="1">
    <citation type="submission" date="2016-11" db="EMBL/GenBank/DDBJ databases">
        <authorList>
            <person name="Varghese N."/>
            <person name="Submissions S."/>
        </authorList>
    </citation>
    <scope>NUCLEOTIDE SEQUENCE [LARGE SCALE GENOMIC DNA]</scope>
    <source>
        <strain evidence="2">DSM 18569</strain>
    </source>
</reference>
<dbReference type="EMBL" id="FRAS01000017">
    <property type="protein sequence ID" value="SHL60848.1"/>
    <property type="molecule type" value="Genomic_DNA"/>
</dbReference>
<organism evidence="1 2">
    <name type="scientific">Hymenobacter psychrotolerans DSM 18569</name>
    <dbReference type="NCBI Taxonomy" id="1121959"/>
    <lineage>
        <taxon>Bacteria</taxon>
        <taxon>Pseudomonadati</taxon>
        <taxon>Bacteroidota</taxon>
        <taxon>Cytophagia</taxon>
        <taxon>Cytophagales</taxon>
        <taxon>Hymenobacteraceae</taxon>
        <taxon>Hymenobacter</taxon>
    </lineage>
</organism>
<accession>A0A1M7C0L9</accession>
<name>A0A1M7C0L9_9BACT</name>
<sequence>MSFLIFVGVALATTFFALNTISQVKASLKPVPVRAKNRR</sequence>
<evidence type="ECO:0000313" key="1">
    <source>
        <dbReference type="EMBL" id="SHL60848.1"/>
    </source>
</evidence>
<dbReference type="Proteomes" id="UP000183947">
    <property type="component" value="Unassembled WGS sequence"/>
</dbReference>
<dbReference type="STRING" id="1121959.SAMN02746009_03067"/>
<protein>
    <submittedName>
        <fullName evidence="1">Uncharacterized protein</fullName>
    </submittedName>
</protein>
<evidence type="ECO:0000313" key="2">
    <source>
        <dbReference type="Proteomes" id="UP000183947"/>
    </source>
</evidence>
<gene>
    <name evidence="1" type="ORF">SAMN02746009_03067</name>
</gene>